<dbReference type="InterPro" id="IPR012338">
    <property type="entry name" value="Beta-lactam/transpept-like"/>
</dbReference>
<accession>A0A1S7DVH6</accession>
<dbReference type="EMBL" id="CP011859">
    <property type="protein sequence ID" value="AQY23107.1"/>
    <property type="molecule type" value="Genomic_DNA"/>
</dbReference>
<sequence length="468" mass="52142">MKMAKFLIFILTFFYSLGIAQSIKDKLDKATKAFLNSPKMYAANMSFYVADENGNFIYEYQGSKGLSTASTQKIFTAATALELLGKDYKYRTKAVYDGVLERSVLKGNIYITSNGDPTLGSWRYDGYKPENFLEKFYTALKNQGIKKVEGNLIIDDTYFDFQTTPGGWAWNDIGNYYGAGVWGVNWRENQFDIDIEGGASIGKPTKIKSFSYPLVQVKWFNELTSAASNSGDKSLIYTAPYSSVASINGTLPAQKTTKISGATPNPPVQLGAEVVSCIKYKGIEFSGEVITGRQLLLDGKPVPSVTGKSFFEYESPELSKIVYWFLRKSVNLYGETFIKTLGKEQNNDSSFSSGVSVLKNFWKSKGIHPAMINFTDGSGLSPQNYASARAEVQALLWAQKQPWFSEFYNALPIYNDMKMKSGTIKDAKGYTGYHTSKNGKKYVFSIIVNNYDGDGINNELFSILNNLK</sequence>
<dbReference type="AlphaFoldDB" id="A0A1S7DVH6"/>
<comment type="similarity">
    <text evidence="1">Belongs to the peptidase S13 family.</text>
</comment>
<organism evidence="3 4">
    <name type="scientific">Riemerella anatipestifer</name>
    <name type="common">Moraxella anatipestifer</name>
    <dbReference type="NCBI Taxonomy" id="34085"/>
    <lineage>
        <taxon>Bacteria</taxon>
        <taxon>Pseudomonadati</taxon>
        <taxon>Bacteroidota</taxon>
        <taxon>Flavobacteriia</taxon>
        <taxon>Flavobacteriales</taxon>
        <taxon>Weeksellaceae</taxon>
        <taxon>Riemerella</taxon>
    </lineage>
</organism>
<dbReference type="SUPFAM" id="SSF56601">
    <property type="entry name" value="beta-lactamase/transpeptidase-like"/>
    <property type="match status" value="1"/>
</dbReference>
<evidence type="ECO:0000313" key="4">
    <source>
        <dbReference type="Proteomes" id="UP000189883"/>
    </source>
</evidence>
<keyword evidence="2" id="KW-0378">Hydrolase</keyword>
<dbReference type="InterPro" id="IPR000667">
    <property type="entry name" value="Peptidase_S13"/>
</dbReference>
<proteinExistence type="inferred from homology"/>
<evidence type="ECO:0000256" key="2">
    <source>
        <dbReference type="ARBA" id="ARBA00022801"/>
    </source>
</evidence>
<dbReference type="PANTHER" id="PTHR30023:SF0">
    <property type="entry name" value="PENICILLIN-SENSITIVE CARBOXYPEPTIDASE A"/>
    <property type="match status" value="1"/>
</dbReference>
<dbReference type="GO" id="GO:0000270">
    <property type="term" value="P:peptidoglycan metabolic process"/>
    <property type="evidence" value="ECO:0007669"/>
    <property type="project" value="TreeGrafter"/>
</dbReference>
<protein>
    <submittedName>
        <fullName evidence="3">D-alanyl-D-alanine carboxypeptidase DacC</fullName>
    </submittedName>
</protein>
<dbReference type="Pfam" id="PF02113">
    <property type="entry name" value="Peptidase_S13"/>
    <property type="match status" value="1"/>
</dbReference>
<dbReference type="NCBIfam" id="TIGR00666">
    <property type="entry name" value="PBP4"/>
    <property type="match status" value="1"/>
</dbReference>
<evidence type="ECO:0000313" key="3">
    <source>
        <dbReference type="EMBL" id="AQY23107.1"/>
    </source>
</evidence>
<gene>
    <name evidence="3" type="primary">dacC</name>
    <name evidence="3" type="ORF">AB406_2170</name>
</gene>
<dbReference type="Gene3D" id="3.40.710.10">
    <property type="entry name" value="DD-peptidase/beta-lactamase superfamily"/>
    <property type="match status" value="1"/>
</dbReference>
<reference evidence="3 4" key="1">
    <citation type="submission" date="2015-06" db="EMBL/GenBank/DDBJ databases">
        <title>R. anatipestifer strain HXb2 is the most virulent strain so far, and the genome sequence would help us uncover the pathogenesis.</title>
        <authorList>
            <person name="Hu Q."/>
            <person name="Qi J."/>
            <person name="Bo H."/>
            <person name="Liu G."/>
            <person name="Tao M."/>
            <person name="Ding Y."/>
            <person name="Xue Y."/>
        </authorList>
    </citation>
    <scope>NUCLEOTIDE SEQUENCE [LARGE SCALE GENOMIC DNA]</scope>
    <source>
        <strain evidence="3 4">HXb2</strain>
    </source>
</reference>
<keyword evidence="3" id="KW-0645">Protease</keyword>
<dbReference type="PRINTS" id="PR00922">
    <property type="entry name" value="DADACBPTASE3"/>
</dbReference>
<dbReference type="GO" id="GO:0004185">
    <property type="term" value="F:serine-type carboxypeptidase activity"/>
    <property type="evidence" value="ECO:0007669"/>
    <property type="project" value="InterPro"/>
</dbReference>
<evidence type="ECO:0000256" key="1">
    <source>
        <dbReference type="ARBA" id="ARBA00006096"/>
    </source>
</evidence>
<dbReference type="Gene3D" id="3.50.80.20">
    <property type="entry name" value="D-Ala-D-Ala carboxypeptidase C, peptidase S13"/>
    <property type="match status" value="1"/>
</dbReference>
<dbReference type="PANTHER" id="PTHR30023">
    <property type="entry name" value="D-ALANYL-D-ALANINE CARBOXYPEPTIDASE"/>
    <property type="match status" value="1"/>
</dbReference>
<keyword evidence="3" id="KW-0121">Carboxypeptidase</keyword>
<dbReference type="GO" id="GO:0006508">
    <property type="term" value="P:proteolysis"/>
    <property type="evidence" value="ECO:0007669"/>
    <property type="project" value="InterPro"/>
</dbReference>
<name>A0A1S7DVH6_RIEAN</name>
<dbReference type="Proteomes" id="UP000189883">
    <property type="component" value="Chromosome"/>
</dbReference>